<dbReference type="STRING" id="1423770.FD29_GL000243"/>
<dbReference type="InterPro" id="IPR057727">
    <property type="entry name" value="WCX_dom"/>
</dbReference>
<evidence type="ECO:0000259" key="2">
    <source>
        <dbReference type="Pfam" id="PF25583"/>
    </source>
</evidence>
<proteinExistence type="predicted"/>
<accession>A0A0R1QHZ7</accession>
<dbReference type="Pfam" id="PF13280">
    <property type="entry name" value="WYL"/>
    <property type="match status" value="1"/>
</dbReference>
<dbReference type="Pfam" id="PF25583">
    <property type="entry name" value="WCX"/>
    <property type="match status" value="1"/>
</dbReference>
<sequence>MNSSQRRLAIYIQLLDGQILNKAQLADHYNITLRAIQRDISQINETFIDLNLPFKIAYQRDRNGYQLHSDQHVLNHQEILVMIKVLLASRALNKKELRSTVDGLLNLITSESKQKVTPLIQNELFHYQPLQHNQDLLNKIWTFSNFIRQKRSIQITYQRQHSETVTRNVLPQALIFSEFYFYLVSYNPKYHTNLLYRIDRIQDYAVTNNIALDYKDRFEEGNFRQKIQFMYPGQLVHIEFQFWGIVEAALDRIPTGRVIKRLDANGNEETLTTENRTHQSSKDGSVIIEADVYGERGVMMWLLSQGHNVKVLGPDTLIDNIKKEAQLILERY</sequence>
<name>A0A0R1QHZ7_9LACO</name>
<dbReference type="EMBL" id="AZEZ01000057">
    <property type="protein sequence ID" value="KRL44126.1"/>
    <property type="molecule type" value="Genomic_DNA"/>
</dbReference>
<dbReference type="InterPro" id="IPR026881">
    <property type="entry name" value="WYL_dom"/>
</dbReference>
<dbReference type="PANTHER" id="PTHR34580">
    <property type="match status" value="1"/>
</dbReference>
<keyword evidence="4" id="KW-1185">Reference proteome</keyword>
<dbReference type="RefSeq" id="WP_057887951.1">
    <property type="nucleotide sequence ID" value="NZ_AZEZ01000057.1"/>
</dbReference>
<reference evidence="3 4" key="1">
    <citation type="journal article" date="2015" name="Genome Announc.">
        <title>Expanding the biotechnology potential of lactobacilli through comparative genomics of 213 strains and associated genera.</title>
        <authorList>
            <person name="Sun Z."/>
            <person name="Harris H.M."/>
            <person name="McCann A."/>
            <person name="Guo C."/>
            <person name="Argimon S."/>
            <person name="Zhang W."/>
            <person name="Yang X."/>
            <person name="Jeffery I.B."/>
            <person name="Cooney J.C."/>
            <person name="Kagawa T.F."/>
            <person name="Liu W."/>
            <person name="Song Y."/>
            <person name="Salvetti E."/>
            <person name="Wrobel A."/>
            <person name="Rasinkangas P."/>
            <person name="Parkhill J."/>
            <person name="Rea M.C."/>
            <person name="O'Sullivan O."/>
            <person name="Ritari J."/>
            <person name="Douillard F.P."/>
            <person name="Paul Ross R."/>
            <person name="Yang R."/>
            <person name="Briner A.E."/>
            <person name="Felis G.E."/>
            <person name="de Vos W.M."/>
            <person name="Barrangou R."/>
            <person name="Klaenhammer T.R."/>
            <person name="Caufield P.W."/>
            <person name="Cui Y."/>
            <person name="Zhang H."/>
            <person name="O'Toole P.W."/>
        </authorList>
    </citation>
    <scope>NUCLEOTIDE SEQUENCE [LARGE SCALE GENOMIC DNA]</scope>
    <source>
        <strain evidence="3 4">DSM 14500</strain>
    </source>
</reference>
<feature type="domain" description="WYL" evidence="1">
    <location>
        <begin position="146"/>
        <end position="205"/>
    </location>
</feature>
<dbReference type="InterPro" id="IPR036388">
    <property type="entry name" value="WH-like_DNA-bd_sf"/>
</dbReference>
<dbReference type="AlphaFoldDB" id="A0A0R1QHZ7"/>
<evidence type="ECO:0000313" key="4">
    <source>
        <dbReference type="Proteomes" id="UP000050872"/>
    </source>
</evidence>
<gene>
    <name evidence="3" type="ORF">FD29_GL000243</name>
</gene>
<dbReference type="OrthoDB" id="86031at2"/>
<evidence type="ECO:0008006" key="5">
    <source>
        <dbReference type="Google" id="ProtNLM"/>
    </source>
</evidence>
<dbReference type="PATRIC" id="fig|1423770.3.peg.243"/>
<feature type="domain" description="WCX" evidence="2">
    <location>
        <begin position="279"/>
        <end position="327"/>
    </location>
</feature>
<dbReference type="PANTHER" id="PTHR34580:SF1">
    <property type="entry name" value="PROTEIN PAFC"/>
    <property type="match status" value="1"/>
</dbReference>
<dbReference type="InterPro" id="IPR051534">
    <property type="entry name" value="CBASS_pafABC_assoc_protein"/>
</dbReference>
<dbReference type="PROSITE" id="PS52050">
    <property type="entry name" value="WYL"/>
    <property type="match status" value="1"/>
</dbReference>
<protein>
    <recommendedName>
        <fullName evidence="5">WYL domain-containing protein</fullName>
    </recommendedName>
</protein>
<evidence type="ECO:0000313" key="3">
    <source>
        <dbReference type="EMBL" id="KRL44126.1"/>
    </source>
</evidence>
<dbReference type="Gene3D" id="1.10.10.10">
    <property type="entry name" value="Winged helix-like DNA-binding domain superfamily/Winged helix DNA-binding domain"/>
    <property type="match status" value="1"/>
</dbReference>
<evidence type="ECO:0000259" key="1">
    <source>
        <dbReference type="Pfam" id="PF13280"/>
    </source>
</evidence>
<comment type="caution">
    <text evidence="3">The sequence shown here is derived from an EMBL/GenBank/DDBJ whole genome shotgun (WGS) entry which is preliminary data.</text>
</comment>
<organism evidence="3 4">
    <name type="scientific">Companilactobacillus mindensis DSM 14500</name>
    <dbReference type="NCBI Taxonomy" id="1423770"/>
    <lineage>
        <taxon>Bacteria</taxon>
        <taxon>Bacillati</taxon>
        <taxon>Bacillota</taxon>
        <taxon>Bacilli</taxon>
        <taxon>Lactobacillales</taxon>
        <taxon>Lactobacillaceae</taxon>
        <taxon>Companilactobacillus</taxon>
    </lineage>
</organism>
<dbReference type="Proteomes" id="UP000050872">
    <property type="component" value="Unassembled WGS sequence"/>
</dbReference>